<dbReference type="InterPro" id="IPR050640">
    <property type="entry name" value="Bact_2-comp_sensor_kinase"/>
</dbReference>
<keyword evidence="3" id="KW-0418">Kinase</keyword>
<dbReference type="InterPro" id="IPR010559">
    <property type="entry name" value="Sig_transdc_His_kin_internal"/>
</dbReference>
<evidence type="ECO:0000313" key="3">
    <source>
        <dbReference type="EMBL" id="MDN5199806.1"/>
    </source>
</evidence>
<comment type="caution">
    <text evidence="3">The sequence shown here is derived from an EMBL/GenBank/DDBJ whole genome shotgun (WGS) entry which is preliminary data.</text>
</comment>
<dbReference type="Pfam" id="PF06580">
    <property type="entry name" value="His_kinase"/>
    <property type="match status" value="1"/>
</dbReference>
<feature type="domain" description="Signal transduction histidine kinase internal region" evidence="2">
    <location>
        <begin position="317"/>
        <end position="393"/>
    </location>
</feature>
<name>A0ABT8KGG6_9BACT</name>
<keyword evidence="4" id="KW-1185">Reference proteome</keyword>
<evidence type="ECO:0000256" key="1">
    <source>
        <dbReference type="SAM" id="Phobius"/>
    </source>
</evidence>
<feature type="transmembrane region" description="Helical" evidence="1">
    <location>
        <begin position="20"/>
        <end position="36"/>
    </location>
</feature>
<evidence type="ECO:0000313" key="4">
    <source>
        <dbReference type="Proteomes" id="UP001172082"/>
    </source>
</evidence>
<accession>A0ABT8KGG6</accession>
<feature type="transmembrane region" description="Helical" evidence="1">
    <location>
        <begin position="194"/>
        <end position="217"/>
    </location>
</feature>
<dbReference type="EMBL" id="JAUJEA010000001">
    <property type="protein sequence ID" value="MDN5199806.1"/>
    <property type="molecule type" value="Genomic_DNA"/>
</dbReference>
<sequence>MTLQHFKKHIDHFFLKHDTWMFIVAILGISITQVEMKSSEAWSVYLSHIVTITIATLPILTVVWYKQVLKARFRILIYLVIWTGIFIIYPILLATAGRFWHESFLFITTSEEFFVIVGLVFFYLEIGIEINRYLPAKIPQAKGFKRINFEKAMVVVLFLWALLLALFAASNIEQFRNDYLVDISIDLKEVIKNFFPMLGITIQLFISYLAGFSFYLINRYFLFPRLLKQRGILVYAMGVGGTILLLYPVLAEIIIALPVSQNVNPIVPSESIYAFEDINGLVALGIMGISLPVILVIDWFKQNSEIESLGKQKAETELSLLKQQMNPHFFFNTLNNLYALSLAKSESTPEVILQLSELMRYVIYEGKEKKVLLMQEVKYIEDYINLQQIRLHKKPDLRFEKDIEDKTVKIPPLLLIVFVENAFKHGIEPSEGERFLHMKLHCTKESLTFSCKNSFERMNPGKGIGLENLKRRLALLFPNKHELNLIQTKNTFEAKLTLHF</sequence>
<feature type="transmembrane region" description="Helical" evidence="1">
    <location>
        <begin position="42"/>
        <end position="63"/>
    </location>
</feature>
<proteinExistence type="predicted"/>
<keyword evidence="1" id="KW-0472">Membrane</keyword>
<dbReference type="Proteomes" id="UP001172082">
    <property type="component" value="Unassembled WGS sequence"/>
</dbReference>
<feature type="transmembrane region" description="Helical" evidence="1">
    <location>
        <begin position="113"/>
        <end position="131"/>
    </location>
</feature>
<dbReference type="GO" id="GO:0016301">
    <property type="term" value="F:kinase activity"/>
    <property type="evidence" value="ECO:0007669"/>
    <property type="project" value="UniProtKB-KW"/>
</dbReference>
<dbReference type="PANTHER" id="PTHR34220:SF7">
    <property type="entry name" value="SENSOR HISTIDINE KINASE YPDA"/>
    <property type="match status" value="1"/>
</dbReference>
<keyword evidence="3" id="KW-0808">Transferase</keyword>
<reference evidence="3" key="1">
    <citation type="submission" date="2023-06" db="EMBL/GenBank/DDBJ databases">
        <title>Genomic of Parafulvivirga corallium.</title>
        <authorList>
            <person name="Wang G."/>
        </authorList>
    </citation>
    <scope>NUCLEOTIDE SEQUENCE</scope>
    <source>
        <strain evidence="3">BMA10</strain>
    </source>
</reference>
<protein>
    <submittedName>
        <fullName evidence="3">Sensor histidine kinase</fullName>
    </submittedName>
</protein>
<dbReference type="PANTHER" id="PTHR34220">
    <property type="entry name" value="SENSOR HISTIDINE KINASE YPDA"/>
    <property type="match status" value="1"/>
</dbReference>
<feature type="transmembrane region" description="Helical" evidence="1">
    <location>
        <begin position="232"/>
        <end position="258"/>
    </location>
</feature>
<evidence type="ECO:0000259" key="2">
    <source>
        <dbReference type="Pfam" id="PF06580"/>
    </source>
</evidence>
<feature type="transmembrane region" description="Helical" evidence="1">
    <location>
        <begin position="278"/>
        <end position="300"/>
    </location>
</feature>
<gene>
    <name evidence="3" type="ORF">QQ008_00490</name>
</gene>
<feature type="transmembrane region" description="Helical" evidence="1">
    <location>
        <begin position="75"/>
        <end position="93"/>
    </location>
</feature>
<keyword evidence="1" id="KW-0812">Transmembrane</keyword>
<organism evidence="3 4">
    <name type="scientific">Splendidivirga corallicola</name>
    <dbReference type="NCBI Taxonomy" id="3051826"/>
    <lineage>
        <taxon>Bacteria</taxon>
        <taxon>Pseudomonadati</taxon>
        <taxon>Bacteroidota</taxon>
        <taxon>Cytophagia</taxon>
        <taxon>Cytophagales</taxon>
        <taxon>Splendidivirgaceae</taxon>
        <taxon>Splendidivirga</taxon>
    </lineage>
</organism>
<keyword evidence="1" id="KW-1133">Transmembrane helix</keyword>
<feature type="transmembrane region" description="Helical" evidence="1">
    <location>
        <begin position="152"/>
        <end position="172"/>
    </location>
</feature>